<dbReference type="EMBL" id="LS483460">
    <property type="protein sequence ID" value="SQH99258.1"/>
    <property type="molecule type" value="Genomic_DNA"/>
</dbReference>
<reference evidence="1 2" key="1">
    <citation type="submission" date="2018-06" db="EMBL/GenBank/DDBJ databases">
        <authorList>
            <consortium name="Pathogen Informatics"/>
            <person name="Doyle S."/>
        </authorList>
    </citation>
    <scope>NUCLEOTIDE SEQUENCE [LARGE SCALE GENOMIC DNA]</scope>
    <source>
        <strain evidence="1 2">NCTC10288</strain>
    </source>
</reference>
<organism evidence="1 2">
    <name type="scientific">Corynebacterium minutissimum</name>
    <dbReference type="NCBI Taxonomy" id="38301"/>
    <lineage>
        <taxon>Bacteria</taxon>
        <taxon>Bacillati</taxon>
        <taxon>Actinomycetota</taxon>
        <taxon>Actinomycetes</taxon>
        <taxon>Mycobacteriales</taxon>
        <taxon>Corynebacteriaceae</taxon>
        <taxon>Corynebacterium</taxon>
    </lineage>
</organism>
<accession>A0A2X4RJU1</accession>
<dbReference type="AlphaFoldDB" id="A0A2X4RJU1"/>
<gene>
    <name evidence="1" type="ORF">NCTC10288_00721</name>
</gene>
<sequence length="87" mass="10556">MRAEFLEKWHRRSILTWKELTQHPKHGLGSEYIPATAIKPDIPQPFQDLSRFRVYRHKGNLPFVGWKDREVFYVIWIENTYGKLYSH</sequence>
<dbReference type="Proteomes" id="UP000249264">
    <property type="component" value="Chromosome 1"/>
</dbReference>
<dbReference type="STRING" id="38301.NX84_09755"/>
<proteinExistence type="predicted"/>
<protein>
    <submittedName>
        <fullName evidence="1">Uncharacterized protein</fullName>
    </submittedName>
</protein>
<name>A0A2X4RJU1_9CORY</name>
<evidence type="ECO:0000313" key="1">
    <source>
        <dbReference type="EMBL" id="SQH99258.1"/>
    </source>
</evidence>
<evidence type="ECO:0000313" key="2">
    <source>
        <dbReference type="Proteomes" id="UP000249264"/>
    </source>
</evidence>
<dbReference type="KEGG" id="cmin:NCTC10288_00721"/>